<keyword evidence="2 4" id="KW-0479">Metal-binding</keyword>
<dbReference type="InterPro" id="IPR015991">
    <property type="entry name" value="TatD/YcfH-like"/>
</dbReference>
<dbReference type="AlphaFoldDB" id="A0AAW9DUH3"/>
<evidence type="ECO:0000256" key="2">
    <source>
        <dbReference type="ARBA" id="ARBA00022723"/>
    </source>
</evidence>
<reference evidence="5 6" key="1">
    <citation type="submission" date="2023-11" db="EMBL/GenBank/DDBJ databases">
        <title>MicrobeMod: A computational toolkit for identifying prokaryotic methylation and restriction-modification with nanopore sequencing.</title>
        <authorList>
            <person name="Crits-Christoph A."/>
            <person name="Kang S.C."/>
            <person name="Lee H."/>
            <person name="Ostrov N."/>
        </authorList>
    </citation>
    <scope>NUCLEOTIDE SEQUENCE [LARGE SCALE GENOMIC DNA]</scope>
    <source>
        <strain evidence="5 6">DSMZ 700</strain>
    </source>
</reference>
<dbReference type="FunFam" id="3.20.20.140:FF:000005">
    <property type="entry name" value="TatD family hydrolase"/>
    <property type="match status" value="1"/>
</dbReference>
<feature type="binding site" evidence="4">
    <location>
        <position position="6"/>
    </location>
    <ligand>
        <name>a divalent metal cation</name>
        <dbReference type="ChEBI" id="CHEBI:60240"/>
        <label>1</label>
    </ligand>
</feature>
<dbReference type="GO" id="GO:0046872">
    <property type="term" value="F:metal ion binding"/>
    <property type="evidence" value="ECO:0007669"/>
    <property type="project" value="UniProtKB-KW"/>
</dbReference>
<dbReference type="PIRSF" id="PIRSF005902">
    <property type="entry name" value="DNase_TatD"/>
    <property type="match status" value="1"/>
</dbReference>
<dbReference type="Pfam" id="PF01026">
    <property type="entry name" value="TatD_DNase"/>
    <property type="match status" value="1"/>
</dbReference>
<organism evidence="5 6">
    <name type="scientific">Acidiphilium acidophilum</name>
    <name type="common">Thiobacillus acidophilus</name>
    <dbReference type="NCBI Taxonomy" id="76588"/>
    <lineage>
        <taxon>Bacteria</taxon>
        <taxon>Pseudomonadati</taxon>
        <taxon>Pseudomonadota</taxon>
        <taxon>Alphaproteobacteria</taxon>
        <taxon>Acetobacterales</taxon>
        <taxon>Acidocellaceae</taxon>
        <taxon>Acidiphilium</taxon>
    </lineage>
</organism>
<accession>A0AAW9DUH3</accession>
<dbReference type="RefSeq" id="WP_319615983.1">
    <property type="nucleotide sequence ID" value="NZ_JAWXYB010000018.1"/>
</dbReference>
<dbReference type="EC" id="3.1.-.-" evidence="5"/>
<keyword evidence="6" id="KW-1185">Reference proteome</keyword>
<keyword evidence="3 5" id="KW-0378">Hydrolase</keyword>
<dbReference type="PANTHER" id="PTHR46124:SF2">
    <property type="entry name" value="D-AMINOACYL-TRNA DEACYLASE"/>
    <property type="match status" value="1"/>
</dbReference>
<dbReference type="GO" id="GO:0004536">
    <property type="term" value="F:DNA nuclease activity"/>
    <property type="evidence" value="ECO:0007669"/>
    <property type="project" value="InterPro"/>
</dbReference>
<proteinExistence type="inferred from homology"/>
<dbReference type="NCBIfam" id="TIGR00010">
    <property type="entry name" value="YchF/TatD family DNA exonuclease"/>
    <property type="match status" value="1"/>
</dbReference>
<protein>
    <submittedName>
        <fullName evidence="5">TatD family hydrolase</fullName>
        <ecNumber evidence="5">3.1.-.-</ecNumber>
    </submittedName>
</protein>
<comment type="similarity">
    <text evidence="1">Belongs to the metallo-dependent hydrolases superfamily. TatD-type hydrolase family.</text>
</comment>
<feature type="binding site" evidence="4">
    <location>
        <position position="128"/>
    </location>
    <ligand>
        <name>a divalent metal cation</name>
        <dbReference type="ChEBI" id="CHEBI:60240"/>
        <label>2</label>
    </ligand>
</feature>
<sequence>MLIDSHCHLDHFEEPERTAVIARAVAAGVGQMVTIGTSMAQSRQAIAMAEAAANVWACVGVHPDHAGTEGPVPAAETIAAMTAHPRVIGIGETGLDYFHDTVAPEVQAANFTAHIRAAQMTGLPLAIHARAADEDMAAMLEAAYAAAPFSFLLHCFSSGPELAARALAIGGYVSFSGIVTFPKSDALRAIARDIPPGRLLVETDSPYLAPVPLRGRRNEPANTVHTAKVLAVLHGMSEAAMADLTSANFRRLFAKAA</sequence>
<dbReference type="EMBL" id="JAWXYB010000018">
    <property type="protein sequence ID" value="MDX5931805.1"/>
    <property type="molecule type" value="Genomic_DNA"/>
</dbReference>
<dbReference type="Proteomes" id="UP001279553">
    <property type="component" value="Unassembled WGS sequence"/>
</dbReference>
<dbReference type="InterPro" id="IPR018228">
    <property type="entry name" value="DNase_TatD-rel_CS"/>
</dbReference>
<evidence type="ECO:0000256" key="3">
    <source>
        <dbReference type="ARBA" id="ARBA00022801"/>
    </source>
</evidence>
<dbReference type="InterPro" id="IPR032466">
    <property type="entry name" value="Metal_Hydrolase"/>
</dbReference>
<evidence type="ECO:0000313" key="6">
    <source>
        <dbReference type="Proteomes" id="UP001279553"/>
    </source>
</evidence>
<dbReference type="CDD" id="cd01310">
    <property type="entry name" value="TatD_DNAse"/>
    <property type="match status" value="1"/>
</dbReference>
<dbReference type="InterPro" id="IPR001130">
    <property type="entry name" value="TatD-like"/>
</dbReference>
<evidence type="ECO:0000256" key="1">
    <source>
        <dbReference type="ARBA" id="ARBA00009275"/>
    </source>
</evidence>
<feature type="binding site" evidence="4">
    <location>
        <position position="8"/>
    </location>
    <ligand>
        <name>a divalent metal cation</name>
        <dbReference type="ChEBI" id="CHEBI:60240"/>
        <label>1</label>
    </ligand>
</feature>
<gene>
    <name evidence="5" type="ORF">SIL87_13635</name>
</gene>
<dbReference type="GO" id="GO:0005829">
    <property type="term" value="C:cytosol"/>
    <property type="evidence" value="ECO:0007669"/>
    <property type="project" value="TreeGrafter"/>
</dbReference>
<feature type="binding site" evidence="4">
    <location>
        <position position="92"/>
    </location>
    <ligand>
        <name>a divalent metal cation</name>
        <dbReference type="ChEBI" id="CHEBI:60240"/>
        <label>1</label>
    </ligand>
</feature>
<comment type="caution">
    <text evidence="5">The sequence shown here is derived from an EMBL/GenBank/DDBJ whole genome shotgun (WGS) entry which is preliminary data.</text>
</comment>
<dbReference type="PROSITE" id="PS01090">
    <property type="entry name" value="TATD_2"/>
    <property type="match status" value="1"/>
</dbReference>
<evidence type="ECO:0000256" key="4">
    <source>
        <dbReference type="PIRSR" id="PIRSR005902-1"/>
    </source>
</evidence>
<dbReference type="SUPFAM" id="SSF51556">
    <property type="entry name" value="Metallo-dependent hydrolases"/>
    <property type="match status" value="1"/>
</dbReference>
<feature type="binding site" evidence="4">
    <location>
        <position position="204"/>
    </location>
    <ligand>
        <name>a divalent metal cation</name>
        <dbReference type="ChEBI" id="CHEBI:60240"/>
        <label>1</label>
    </ligand>
</feature>
<evidence type="ECO:0000313" key="5">
    <source>
        <dbReference type="EMBL" id="MDX5931805.1"/>
    </source>
</evidence>
<dbReference type="PROSITE" id="PS01137">
    <property type="entry name" value="TATD_1"/>
    <property type="match status" value="1"/>
</dbReference>
<dbReference type="GO" id="GO:0016788">
    <property type="term" value="F:hydrolase activity, acting on ester bonds"/>
    <property type="evidence" value="ECO:0007669"/>
    <property type="project" value="InterPro"/>
</dbReference>
<name>A0AAW9DUH3_ACIAO</name>
<feature type="binding site" evidence="4">
    <location>
        <position position="154"/>
    </location>
    <ligand>
        <name>a divalent metal cation</name>
        <dbReference type="ChEBI" id="CHEBI:60240"/>
        <label>2</label>
    </ligand>
</feature>
<dbReference type="Gene3D" id="3.20.20.140">
    <property type="entry name" value="Metal-dependent hydrolases"/>
    <property type="match status" value="1"/>
</dbReference>
<dbReference type="PANTHER" id="PTHR46124">
    <property type="entry name" value="D-AMINOACYL-TRNA DEACYLASE"/>
    <property type="match status" value="1"/>
</dbReference>